<dbReference type="OrthoDB" id="1430167at2"/>
<keyword evidence="1" id="KW-0449">Lipoprotein</keyword>
<dbReference type="HOGENOM" id="CLU_1271553_0_0_6"/>
<dbReference type="KEGG" id="ttu:TERTU_3997"/>
<keyword evidence="2" id="KW-1185">Reference proteome</keyword>
<proteinExistence type="predicted"/>
<sequence length="218" mass="24973">MHPVRKTIFIASLMWLGACVSIPPEAPELSVELGNRISAIEDANITLLHRFFDQKRQEVDRFVEEEWVPGFANQFFSNSTVSQAWDTIVQENNKAERLKFIIKTGPKLQTKINAKRLELIQPLDELERRIETKIREEYQQARALNNSITSFLLSASKVAENRNRYLEKAGIEENEFGDVIDKTDDAVAELLGKAGNAQDKVERAESFIQKVRKIRDSL</sequence>
<gene>
    <name evidence="1" type="ordered locus">TERTU_3997</name>
</gene>
<evidence type="ECO:0000313" key="2">
    <source>
        <dbReference type="Proteomes" id="UP000009080"/>
    </source>
</evidence>
<dbReference type="PROSITE" id="PS51257">
    <property type="entry name" value="PROKAR_LIPOPROTEIN"/>
    <property type="match status" value="1"/>
</dbReference>
<dbReference type="EMBL" id="CP001614">
    <property type="protein sequence ID" value="ACR14533.1"/>
    <property type="molecule type" value="Genomic_DNA"/>
</dbReference>
<dbReference type="Proteomes" id="UP000009080">
    <property type="component" value="Chromosome"/>
</dbReference>
<evidence type="ECO:0000313" key="1">
    <source>
        <dbReference type="EMBL" id="ACR14533.1"/>
    </source>
</evidence>
<dbReference type="AlphaFoldDB" id="C5BTS4"/>
<name>C5BTS4_TERTT</name>
<accession>C5BTS4</accession>
<reference evidence="1 2" key="1">
    <citation type="journal article" date="2009" name="PLoS ONE">
        <title>The complete genome of Teredinibacter turnerae T7901: an intracellular endosymbiont of marine wood-boring bivalves (shipworms).</title>
        <authorList>
            <person name="Yang J.C."/>
            <person name="Madupu R."/>
            <person name="Durkin A.S."/>
            <person name="Ekborg N.A."/>
            <person name="Pedamallu C.S."/>
            <person name="Hostetler J.B."/>
            <person name="Radune D."/>
            <person name="Toms B.S."/>
            <person name="Henrissat B."/>
            <person name="Coutinho P.M."/>
            <person name="Schwarz S."/>
            <person name="Field L."/>
            <person name="Trindade-Silva A.E."/>
            <person name="Soares C.A.G."/>
            <person name="Elshahawi S."/>
            <person name="Hanora A."/>
            <person name="Schmidt E.W."/>
            <person name="Haygood M.G."/>
            <person name="Posfai J."/>
            <person name="Benner J."/>
            <person name="Madinger C."/>
            <person name="Nove J."/>
            <person name="Anton B."/>
            <person name="Chaudhary K."/>
            <person name="Foster J."/>
            <person name="Holman A."/>
            <person name="Kumar S."/>
            <person name="Lessard P.A."/>
            <person name="Luyten Y.A."/>
            <person name="Slatko B."/>
            <person name="Wood N."/>
            <person name="Wu B."/>
            <person name="Teplitski M."/>
            <person name="Mougous J.D."/>
            <person name="Ward N."/>
            <person name="Eisen J.A."/>
            <person name="Badger J.H."/>
            <person name="Distel D.L."/>
        </authorList>
    </citation>
    <scope>NUCLEOTIDE SEQUENCE [LARGE SCALE GENOMIC DNA]</scope>
    <source>
        <strain evidence="2">ATCC 39867 / T7901</strain>
    </source>
</reference>
<dbReference type="eggNOG" id="ENOG502ZJ70">
    <property type="taxonomic scope" value="Bacteria"/>
</dbReference>
<organism evidence="1 2">
    <name type="scientific">Teredinibacter turnerae (strain ATCC 39867 / T7901)</name>
    <dbReference type="NCBI Taxonomy" id="377629"/>
    <lineage>
        <taxon>Bacteria</taxon>
        <taxon>Pseudomonadati</taxon>
        <taxon>Pseudomonadota</taxon>
        <taxon>Gammaproteobacteria</taxon>
        <taxon>Cellvibrionales</taxon>
        <taxon>Cellvibrionaceae</taxon>
        <taxon>Teredinibacter</taxon>
    </lineage>
</organism>
<protein>
    <submittedName>
        <fullName evidence="1">Lipoprotein</fullName>
    </submittedName>
</protein>